<dbReference type="Gene3D" id="3.40.50.12780">
    <property type="entry name" value="N-terminal domain of ligase-like"/>
    <property type="match status" value="1"/>
</dbReference>
<dbReference type="AlphaFoldDB" id="A0A250FP06"/>
<dbReference type="Proteomes" id="UP000217250">
    <property type="component" value="Chromosome"/>
</dbReference>
<dbReference type="PANTHER" id="PTHR43201">
    <property type="entry name" value="ACYL-COA SYNTHETASE"/>
    <property type="match status" value="1"/>
</dbReference>
<sequence>MHPLVATYCHPLAKINGYSCYSKGLISLIALWTESNEVHLQKTAAFLSQWLDENDTLTLHTSGTTGVPKEISVKKEHMIHSAQLTGAFLQLQVGDRALCALPTDYIAGKMMLVRTLVLGLSLEVVAPSSTPFASIDGEVDFVALTPMQAFKSLEQLHRARKIILGGAPISLSMETAFQEVPSQIYATYGMTETVSHIALRPIAPKEQHSLRYTTIGAITIRQDSQGCLVIDCPEVADMPIYTHDVVTLYNDRSFQWQGRLDNIINSAGVKIFPESVEERLATFITDRFFIWKEPDALLGEKVILLIEGREEAYRDLLMNLQKETVFSKYELPKKIYYLPHFKTTESGKIQREITAKLVL</sequence>
<evidence type="ECO:0000313" key="5">
    <source>
        <dbReference type="Proteomes" id="UP000217250"/>
    </source>
</evidence>
<gene>
    <name evidence="4" type="ORF">CGC50_00680</name>
</gene>
<dbReference type="KEGG" id="cgh:CGC50_00680"/>
<dbReference type="InterPro" id="IPR042099">
    <property type="entry name" value="ANL_N_sf"/>
</dbReference>
<keyword evidence="2 4" id="KW-0436">Ligase</keyword>
<accession>A0A250FP06</accession>
<dbReference type="OrthoDB" id="8870348at2"/>
<dbReference type="EMBL" id="CP022386">
    <property type="protein sequence ID" value="ATA85798.1"/>
    <property type="molecule type" value="Genomic_DNA"/>
</dbReference>
<dbReference type="InterPro" id="IPR045851">
    <property type="entry name" value="AMP-bd_C_sf"/>
</dbReference>
<dbReference type="Gene3D" id="3.30.300.30">
    <property type="match status" value="1"/>
</dbReference>
<dbReference type="Pfam" id="PF00501">
    <property type="entry name" value="AMP-binding"/>
    <property type="match status" value="1"/>
</dbReference>
<dbReference type="GO" id="GO:0031956">
    <property type="term" value="F:medium-chain fatty acid-CoA ligase activity"/>
    <property type="evidence" value="ECO:0007669"/>
    <property type="project" value="TreeGrafter"/>
</dbReference>
<dbReference type="SUPFAM" id="SSF56801">
    <property type="entry name" value="Acetyl-CoA synthetase-like"/>
    <property type="match status" value="1"/>
</dbReference>
<dbReference type="GO" id="GO:0006631">
    <property type="term" value="P:fatty acid metabolic process"/>
    <property type="evidence" value="ECO:0007669"/>
    <property type="project" value="TreeGrafter"/>
</dbReference>
<protein>
    <submittedName>
        <fullName evidence="4">Long-chain fatty acid--CoA ligase</fullName>
    </submittedName>
</protein>
<feature type="domain" description="AMP-dependent synthetase/ligase" evidence="3">
    <location>
        <begin position="47"/>
        <end position="217"/>
    </location>
</feature>
<proteinExistence type="inferred from homology"/>
<name>A0A250FP06_9FLAO</name>
<evidence type="ECO:0000259" key="3">
    <source>
        <dbReference type="Pfam" id="PF00501"/>
    </source>
</evidence>
<organism evidence="4 5">
    <name type="scientific">Capnocytophaga gingivalis</name>
    <dbReference type="NCBI Taxonomy" id="1017"/>
    <lineage>
        <taxon>Bacteria</taxon>
        <taxon>Pseudomonadati</taxon>
        <taxon>Bacteroidota</taxon>
        <taxon>Flavobacteriia</taxon>
        <taxon>Flavobacteriales</taxon>
        <taxon>Flavobacteriaceae</taxon>
        <taxon>Capnocytophaga</taxon>
    </lineage>
</organism>
<dbReference type="RefSeq" id="WP_095909283.1">
    <property type="nucleotide sequence ID" value="NZ_CAUQOG010000029.1"/>
</dbReference>
<dbReference type="PANTHER" id="PTHR43201:SF5">
    <property type="entry name" value="MEDIUM-CHAIN ACYL-COA LIGASE ACSF2, MITOCHONDRIAL"/>
    <property type="match status" value="1"/>
</dbReference>
<comment type="similarity">
    <text evidence="1">Belongs to the ATP-dependent AMP-binding enzyme family.</text>
</comment>
<evidence type="ECO:0000313" key="4">
    <source>
        <dbReference type="EMBL" id="ATA85798.1"/>
    </source>
</evidence>
<evidence type="ECO:0000256" key="2">
    <source>
        <dbReference type="ARBA" id="ARBA00022598"/>
    </source>
</evidence>
<dbReference type="InterPro" id="IPR000873">
    <property type="entry name" value="AMP-dep_synth/lig_dom"/>
</dbReference>
<evidence type="ECO:0000256" key="1">
    <source>
        <dbReference type="ARBA" id="ARBA00006432"/>
    </source>
</evidence>
<reference evidence="5" key="1">
    <citation type="submission" date="2017-06" db="EMBL/GenBank/DDBJ databases">
        <title>Capnocytophaga spp. assemblies.</title>
        <authorList>
            <person name="Gulvik C.A."/>
        </authorList>
    </citation>
    <scope>NUCLEOTIDE SEQUENCE [LARGE SCALE GENOMIC DNA]</scope>
    <source>
        <strain evidence="5">H1496</strain>
    </source>
</reference>